<feature type="domain" description="EAL" evidence="1">
    <location>
        <begin position="255"/>
        <end position="508"/>
    </location>
</feature>
<keyword evidence="3" id="KW-1185">Reference proteome</keyword>
<evidence type="ECO:0000259" key="1">
    <source>
        <dbReference type="PROSITE" id="PS50883"/>
    </source>
</evidence>
<reference evidence="2" key="1">
    <citation type="journal article" date="2014" name="Int. J. Syst. Evol. Microbiol.">
        <title>Complete genome of a new Firmicutes species belonging to the dominant human colonic microbiota ('Ruminococcus bicirculans') reveals two chromosomes and a selective capacity to utilize plant glucans.</title>
        <authorList>
            <consortium name="NISC Comparative Sequencing Program"/>
            <person name="Wegmann U."/>
            <person name="Louis P."/>
            <person name="Goesmann A."/>
            <person name="Henrissat B."/>
            <person name="Duncan S.H."/>
            <person name="Flint H.J."/>
        </authorList>
    </citation>
    <scope>NUCLEOTIDE SEQUENCE</scope>
    <source>
        <strain evidence="2">NBRC 107169</strain>
    </source>
</reference>
<dbReference type="InterPro" id="IPR050706">
    <property type="entry name" value="Cyclic-di-GMP_PDE-like"/>
</dbReference>
<proteinExistence type="predicted"/>
<dbReference type="InterPro" id="IPR035919">
    <property type="entry name" value="EAL_sf"/>
</dbReference>
<comment type="caution">
    <text evidence="2">The sequence shown here is derived from an EMBL/GenBank/DDBJ whole genome shotgun (WGS) entry which is preliminary data.</text>
</comment>
<name>A0ABQ5UX69_9HYPH</name>
<dbReference type="PANTHER" id="PTHR33121:SF79">
    <property type="entry name" value="CYCLIC DI-GMP PHOSPHODIESTERASE PDED-RELATED"/>
    <property type="match status" value="1"/>
</dbReference>
<dbReference type="InterPro" id="IPR001633">
    <property type="entry name" value="EAL_dom"/>
</dbReference>
<evidence type="ECO:0000313" key="3">
    <source>
        <dbReference type="Proteomes" id="UP001161405"/>
    </source>
</evidence>
<accession>A0ABQ5UX69</accession>
<dbReference type="PROSITE" id="PS50883">
    <property type="entry name" value="EAL"/>
    <property type="match status" value="1"/>
</dbReference>
<dbReference type="Pfam" id="PF00563">
    <property type="entry name" value="EAL"/>
    <property type="match status" value="1"/>
</dbReference>
<gene>
    <name evidence="2" type="ORF">GCM10007879_28410</name>
</gene>
<organism evidence="2 3">
    <name type="scientific">Maritalea porphyrae</name>
    <dbReference type="NCBI Taxonomy" id="880732"/>
    <lineage>
        <taxon>Bacteria</taxon>
        <taxon>Pseudomonadati</taxon>
        <taxon>Pseudomonadota</taxon>
        <taxon>Alphaproteobacteria</taxon>
        <taxon>Hyphomicrobiales</taxon>
        <taxon>Devosiaceae</taxon>
        <taxon>Maritalea</taxon>
    </lineage>
</organism>
<dbReference type="CDD" id="cd01948">
    <property type="entry name" value="EAL"/>
    <property type="match status" value="1"/>
</dbReference>
<protein>
    <recommendedName>
        <fullName evidence="1">EAL domain-containing protein</fullName>
    </recommendedName>
</protein>
<dbReference type="EMBL" id="BSNI01000002">
    <property type="protein sequence ID" value="GLQ18592.1"/>
    <property type="molecule type" value="Genomic_DNA"/>
</dbReference>
<sequence length="596" mass="65657">MFFSAILAFAPVISVDYLMDAYVRMRGMQEIKMSINGIVEETQRTVESATESLQSLTARSPSLCTPTFYRAAAAEMRANYLMRQLIVNSTDGALQCALYGDKFSYTAITPTMSMPGGPQEMTVVRIDDNAFPLLKVSLRVRPGKEVSTFVPINAHMFDDGHGAVEKSIMTRFALTSGLTIFEFGDPARYFDDPHPQENFLFAQQVAQNVPISVSAAIPLDLIAAEYADLQIGFTLVASLASCIFLWLCVQYVRRSQAPTFDLERAINDGELRPRYQPVIDLQTGHIAGCEVLIRWEKPNGEVISPGAFIEYAELSGLAIPMTLSLMEQVRDDLEDLCDRHAHLKVGINLFERHFRDGSIVEDVQSIFGATNIRYSQLVFEITERQPLSDMGGVNAVIHALRDLGSKVALDDAGTGHSNLAYIQKLGIDIVKIDRVFVELIKHRNQPVPVVDALISMANDLGTEIIAEGVETEEQALYLRKKGIRQAQGFLFAPALPVDAYLALAERMNNEEVQLIDELDQAKVDDLVGFVDDEHREIGVDYGDMPGIEGAAELETSEATGADDDPDYVAPVVEQEEEIMIGGDESSDNEGEKAAAS</sequence>
<dbReference type="Gene3D" id="3.20.20.450">
    <property type="entry name" value="EAL domain"/>
    <property type="match status" value="1"/>
</dbReference>
<dbReference type="SMART" id="SM00052">
    <property type="entry name" value="EAL"/>
    <property type="match status" value="1"/>
</dbReference>
<evidence type="ECO:0000313" key="2">
    <source>
        <dbReference type="EMBL" id="GLQ18592.1"/>
    </source>
</evidence>
<dbReference type="SUPFAM" id="SSF141868">
    <property type="entry name" value="EAL domain-like"/>
    <property type="match status" value="1"/>
</dbReference>
<reference evidence="2" key="2">
    <citation type="submission" date="2023-01" db="EMBL/GenBank/DDBJ databases">
        <title>Draft genome sequence of Maritalea porphyrae strain NBRC 107169.</title>
        <authorList>
            <person name="Sun Q."/>
            <person name="Mori K."/>
        </authorList>
    </citation>
    <scope>NUCLEOTIDE SEQUENCE</scope>
    <source>
        <strain evidence="2">NBRC 107169</strain>
    </source>
</reference>
<dbReference type="Proteomes" id="UP001161405">
    <property type="component" value="Unassembled WGS sequence"/>
</dbReference>
<dbReference type="PANTHER" id="PTHR33121">
    <property type="entry name" value="CYCLIC DI-GMP PHOSPHODIESTERASE PDEF"/>
    <property type="match status" value="1"/>
</dbReference>